<feature type="compositionally biased region" description="Basic and acidic residues" evidence="2">
    <location>
        <begin position="154"/>
        <end position="170"/>
    </location>
</feature>
<evidence type="ECO:0000313" key="4">
    <source>
        <dbReference type="EMBL" id="GEU75353.1"/>
    </source>
</evidence>
<feature type="domain" description="CCHC-type" evidence="3">
    <location>
        <begin position="144"/>
        <end position="159"/>
    </location>
</feature>
<dbReference type="AlphaFoldDB" id="A0A6L2MN23"/>
<dbReference type="SUPFAM" id="SSF57756">
    <property type="entry name" value="Retrovirus zinc finger-like domains"/>
    <property type="match status" value="1"/>
</dbReference>
<feature type="compositionally biased region" description="Basic residues" evidence="2">
    <location>
        <begin position="341"/>
        <end position="351"/>
    </location>
</feature>
<reference evidence="4" key="1">
    <citation type="journal article" date="2019" name="Sci. Rep.">
        <title>Draft genome of Tanacetum cinerariifolium, the natural source of mosquito coil.</title>
        <authorList>
            <person name="Yamashiro T."/>
            <person name="Shiraishi A."/>
            <person name="Satake H."/>
            <person name="Nakayama K."/>
        </authorList>
    </citation>
    <scope>NUCLEOTIDE SEQUENCE</scope>
</reference>
<gene>
    <name evidence="4" type="ORF">Tci_047331</name>
</gene>
<feature type="region of interest" description="Disordered" evidence="2">
    <location>
        <begin position="298"/>
        <end position="351"/>
    </location>
</feature>
<dbReference type="Pfam" id="PF00098">
    <property type="entry name" value="zf-CCHC"/>
    <property type="match status" value="1"/>
</dbReference>
<feature type="compositionally biased region" description="Basic and acidic residues" evidence="2">
    <location>
        <begin position="298"/>
        <end position="309"/>
    </location>
</feature>
<proteinExistence type="predicted"/>
<dbReference type="InterPro" id="IPR036875">
    <property type="entry name" value="Znf_CCHC_sf"/>
</dbReference>
<evidence type="ECO:0000256" key="1">
    <source>
        <dbReference type="PROSITE-ProRule" id="PRU00047"/>
    </source>
</evidence>
<keyword evidence="1" id="KW-0863">Zinc-finger</keyword>
<keyword evidence="1" id="KW-0479">Metal-binding</keyword>
<evidence type="ECO:0000259" key="3">
    <source>
        <dbReference type="PROSITE" id="PS50158"/>
    </source>
</evidence>
<dbReference type="SMART" id="SM00343">
    <property type="entry name" value="ZnF_C2HC"/>
    <property type="match status" value="1"/>
</dbReference>
<organism evidence="4">
    <name type="scientific">Tanacetum cinerariifolium</name>
    <name type="common">Dalmatian daisy</name>
    <name type="synonym">Chrysanthemum cinerariifolium</name>
    <dbReference type="NCBI Taxonomy" id="118510"/>
    <lineage>
        <taxon>Eukaryota</taxon>
        <taxon>Viridiplantae</taxon>
        <taxon>Streptophyta</taxon>
        <taxon>Embryophyta</taxon>
        <taxon>Tracheophyta</taxon>
        <taxon>Spermatophyta</taxon>
        <taxon>Magnoliopsida</taxon>
        <taxon>eudicotyledons</taxon>
        <taxon>Gunneridae</taxon>
        <taxon>Pentapetalae</taxon>
        <taxon>asterids</taxon>
        <taxon>campanulids</taxon>
        <taxon>Asterales</taxon>
        <taxon>Asteraceae</taxon>
        <taxon>Asteroideae</taxon>
        <taxon>Anthemideae</taxon>
        <taxon>Anthemidinae</taxon>
        <taxon>Tanacetum</taxon>
    </lineage>
</organism>
<dbReference type="GO" id="GO:0008270">
    <property type="term" value="F:zinc ion binding"/>
    <property type="evidence" value="ECO:0007669"/>
    <property type="project" value="UniProtKB-KW"/>
</dbReference>
<dbReference type="InterPro" id="IPR001878">
    <property type="entry name" value="Znf_CCHC"/>
</dbReference>
<dbReference type="PROSITE" id="PS50158">
    <property type="entry name" value="ZF_CCHC"/>
    <property type="match status" value="1"/>
</dbReference>
<comment type="caution">
    <text evidence="4">The sequence shown here is derived from an EMBL/GenBank/DDBJ whole genome shotgun (WGS) entry which is preliminary data.</text>
</comment>
<name>A0A6L2MN23_TANCI</name>
<dbReference type="Gene3D" id="4.10.60.10">
    <property type="entry name" value="Zinc finger, CCHC-type"/>
    <property type="match status" value="1"/>
</dbReference>
<protein>
    <recommendedName>
        <fullName evidence="3">CCHC-type domain-containing protein</fullName>
    </recommendedName>
</protein>
<accession>A0A6L2MN23</accession>
<dbReference type="EMBL" id="BKCJ010007065">
    <property type="protein sequence ID" value="GEU75353.1"/>
    <property type="molecule type" value="Genomic_DNA"/>
</dbReference>
<dbReference type="GO" id="GO:0003676">
    <property type="term" value="F:nucleic acid binding"/>
    <property type="evidence" value="ECO:0007669"/>
    <property type="project" value="InterPro"/>
</dbReference>
<sequence>MNPQVVATAKLPILNPNEFNLWKIRIEQYFLMTNYSLWEVILNGDSSTPSRIVNDVVQIIAPTTAEQNLSDAVIYSFFASQSNRLQLDNEDLKKINPDDLEEMDLKWKMDMLTMRARRFLKRTGRNLGANGRDTIGFDMSKVECYNCHRRGHFSRECRSPKDNKNKEATRKPVPTEVSTSNALVSQCDVVGVYEWSFQANEEPTNYALLAYASSGLSSSSGSDNETVEGYHIVPPPYTGIFLRLKPNLVFYDAPTASKSVANLFNVDSGTNKASKDMSKTLRPDATIVEDCISNSKDETKIESVPKQKEPSFVSTFKHVNTPRESVKKVKYPKQAENLKKNNQKSRGHKKN</sequence>
<feature type="region of interest" description="Disordered" evidence="2">
    <location>
        <begin position="154"/>
        <end position="177"/>
    </location>
</feature>
<keyword evidence="1" id="KW-0862">Zinc</keyword>
<evidence type="ECO:0000256" key="2">
    <source>
        <dbReference type="SAM" id="MobiDB-lite"/>
    </source>
</evidence>